<evidence type="ECO:0000256" key="3">
    <source>
        <dbReference type="ARBA" id="ARBA00001947"/>
    </source>
</evidence>
<evidence type="ECO:0000256" key="7">
    <source>
        <dbReference type="ARBA" id="ARBA00022723"/>
    </source>
</evidence>
<dbReference type="SUPFAM" id="SSF144052">
    <property type="entry name" value="Thermophilic metalloprotease-like"/>
    <property type="match status" value="1"/>
</dbReference>
<keyword evidence="5 10" id="KW-0031">Aminopeptidase</keyword>
<dbReference type="GO" id="GO:0006508">
    <property type="term" value="P:proteolysis"/>
    <property type="evidence" value="ECO:0007669"/>
    <property type="project" value="UniProtKB-KW"/>
</dbReference>
<comment type="similarity">
    <text evidence="4">Belongs to the peptidase M29 family.</text>
</comment>
<evidence type="ECO:0000256" key="4">
    <source>
        <dbReference type="ARBA" id="ARBA00008236"/>
    </source>
</evidence>
<comment type="cofactor">
    <cofactor evidence="2">
        <name>Mg(2+)</name>
        <dbReference type="ChEBI" id="CHEBI:18420"/>
    </cofactor>
</comment>
<protein>
    <submittedName>
        <fullName evidence="10">Aminopeptidase S</fullName>
    </submittedName>
</protein>
<dbReference type="GO" id="GO:0004177">
    <property type="term" value="F:aminopeptidase activity"/>
    <property type="evidence" value="ECO:0007669"/>
    <property type="project" value="UniProtKB-KW"/>
</dbReference>
<organism evidence="10 11">
    <name type="scientific">Agrilactobacillus composti DSM 18527 = JCM 14202</name>
    <dbReference type="NCBI Taxonomy" id="1423734"/>
    <lineage>
        <taxon>Bacteria</taxon>
        <taxon>Bacillati</taxon>
        <taxon>Bacillota</taxon>
        <taxon>Bacilli</taxon>
        <taxon>Lactobacillales</taxon>
        <taxon>Lactobacillaceae</taxon>
        <taxon>Agrilactobacillus</taxon>
    </lineage>
</organism>
<comment type="cofactor">
    <cofactor evidence="1">
        <name>Co(2+)</name>
        <dbReference type="ChEBI" id="CHEBI:48828"/>
    </cofactor>
</comment>
<evidence type="ECO:0000256" key="6">
    <source>
        <dbReference type="ARBA" id="ARBA00022670"/>
    </source>
</evidence>
<name>X0QP39_9LACO</name>
<sequence>MTLPNFEKSLQKYAILIVETGINVTKGDTVVLQIAVDQADLARKITAAAYDLGAAEVQVDWQDDTVQRAFITHAADQRLIAEPQWQKERIEAWIAHKAKRISVMSSDPNALAGVPHDRVNSYQRAMGQIRQHLREVTQNNDVSWTVVAAASPKWAQLVFPDKTPEAATDALWEQIFKTTRVNQADPVAAWQAHDAKLHEKSAWLNQQQFDALHYQAPGTDLTIGLPANHQWEAASSENAQGETFMANMPTEEVFTAPDYRRIDGYIAATKPLSYAGTTLTDMHFTFKGGQVVAAGAATGQAILDHLLATDDGAKSLGEVALVPDPSPISQSGLIFYNTLFDENASNHLALGAAYPFSIAGGTKMNALELQKAGLNHSLVHVDFMVGSNEMNIDGLTKTGEVVPIFRNGDWA</sequence>
<evidence type="ECO:0000256" key="9">
    <source>
        <dbReference type="ARBA" id="ARBA00023049"/>
    </source>
</evidence>
<keyword evidence="6" id="KW-0645">Protease</keyword>
<accession>X0QP39</accession>
<dbReference type="PANTHER" id="PTHR34448:SF3">
    <property type="entry name" value="AMINOPEPTIDASE AMPS"/>
    <property type="match status" value="1"/>
</dbReference>
<dbReference type="OrthoDB" id="9803993at2"/>
<gene>
    <name evidence="10" type="ORF">FC83_GL000737</name>
</gene>
<dbReference type="PRINTS" id="PR00919">
    <property type="entry name" value="THERMOPTASE"/>
</dbReference>
<dbReference type="InterPro" id="IPR052170">
    <property type="entry name" value="M29_Exopeptidase"/>
</dbReference>
<dbReference type="PANTHER" id="PTHR34448">
    <property type="entry name" value="AMINOPEPTIDASE"/>
    <property type="match status" value="1"/>
</dbReference>
<dbReference type="InterPro" id="IPR035097">
    <property type="entry name" value="M29_N-terminal"/>
</dbReference>
<keyword evidence="8" id="KW-0378">Hydrolase</keyword>
<dbReference type="PATRIC" id="fig|1423734.3.peg.744"/>
<evidence type="ECO:0000256" key="5">
    <source>
        <dbReference type="ARBA" id="ARBA00022438"/>
    </source>
</evidence>
<evidence type="ECO:0000256" key="2">
    <source>
        <dbReference type="ARBA" id="ARBA00001946"/>
    </source>
</evidence>
<reference evidence="10 11" key="1">
    <citation type="journal article" date="2015" name="Genome Announc.">
        <title>Expanding the biotechnology potential of lactobacilli through comparative genomics of 213 strains and associated genera.</title>
        <authorList>
            <person name="Sun Z."/>
            <person name="Harris H.M."/>
            <person name="McCann A."/>
            <person name="Guo C."/>
            <person name="Argimon S."/>
            <person name="Zhang W."/>
            <person name="Yang X."/>
            <person name="Jeffery I.B."/>
            <person name="Cooney J.C."/>
            <person name="Kagawa T.F."/>
            <person name="Liu W."/>
            <person name="Song Y."/>
            <person name="Salvetti E."/>
            <person name="Wrobel A."/>
            <person name="Rasinkangas P."/>
            <person name="Parkhill J."/>
            <person name="Rea M.C."/>
            <person name="O'Sullivan O."/>
            <person name="Ritari J."/>
            <person name="Douillard F.P."/>
            <person name="Paul Ross R."/>
            <person name="Yang R."/>
            <person name="Briner A.E."/>
            <person name="Felis G.E."/>
            <person name="de Vos W.M."/>
            <person name="Barrangou R."/>
            <person name="Klaenhammer T.R."/>
            <person name="Caufield P.W."/>
            <person name="Cui Y."/>
            <person name="Zhang H."/>
            <person name="O'Toole P.W."/>
        </authorList>
    </citation>
    <scope>NUCLEOTIDE SEQUENCE [LARGE SCALE GENOMIC DNA]</scope>
    <source>
        <strain evidence="10 11">DSM 18527</strain>
    </source>
</reference>
<dbReference type="Gene3D" id="3.40.1830.10">
    <property type="entry name" value="Thermophilic metalloprotease (M29)"/>
    <property type="match status" value="1"/>
</dbReference>
<dbReference type="EMBL" id="AZGA01000078">
    <property type="protein sequence ID" value="KRM31442.1"/>
    <property type="molecule type" value="Genomic_DNA"/>
</dbReference>
<dbReference type="GO" id="GO:0008237">
    <property type="term" value="F:metallopeptidase activity"/>
    <property type="evidence" value="ECO:0007669"/>
    <property type="project" value="UniProtKB-KW"/>
</dbReference>
<proteinExistence type="inferred from homology"/>
<dbReference type="MEROPS" id="M29.004"/>
<keyword evidence="7" id="KW-0479">Metal-binding</keyword>
<evidence type="ECO:0000313" key="11">
    <source>
        <dbReference type="Proteomes" id="UP000051236"/>
    </source>
</evidence>
<evidence type="ECO:0000313" key="10">
    <source>
        <dbReference type="EMBL" id="KRM31442.1"/>
    </source>
</evidence>
<keyword evidence="11" id="KW-1185">Reference proteome</keyword>
<comment type="cofactor">
    <cofactor evidence="3">
        <name>Zn(2+)</name>
        <dbReference type="ChEBI" id="CHEBI:29105"/>
    </cofactor>
</comment>
<dbReference type="eggNOG" id="COG2309">
    <property type="taxonomic scope" value="Bacteria"/>
</dbReference>
<comment type="caution">
    <text evidence="10">The sequence shown here is derived from an EMBL/GenBank/DDBJ whole genome shotgun (WGS) entry which is preliminary data.</text>
</comment>
<evidence type="ECO:0000256" key="8">
    <source>
        <dbReference type="ARBA" id="ARBA00022801"/>
    </source>
</evidence>
<dbReference type="AlphaFoldDB" id="X0QP39"/>
<dbReference type="Proteomes" id="UP000051236">
    <property type="component" value="Unassembled WGS sequence"/>
</dbReference>
<evidence type="ECO:0000256" key="1">
    <source>
        <dbReference type="ARBA" id="ARBA00001941"/>
    </source>
</evidence>
<dbReference type="Pfam" id="PF02073">
    <property type="entry name" value="Peptidase_M29"/>
    <property type="match status" value="1"/>
</dbReference>
<keyword evidence="9" id="KW-0482">Metalloprotease</keyword>
<dbReference type="RefSeq" id="WP_035453490.1">
    <property type="nucleotide sequence ID" value="NZ_AZGA01000078.1"/>
</dbReference>
<dbReference type="GO" id="GO:0046872">
    <property type="term" value="F:metal ion binding"/>
    <property type="evidence" value="ECO:0007669"/>
    <property type="project" value="UniProtKB-KW"/>
</dbReference>
<dbReference type="InterPro" id="IPR000787">
    <property type="entry name" value="Peptidase_M29"/>
</dbReference>